<accession>A0A1B7P7S3</accession>
<dbReference type="Gene3D" id="2.170.270.10">
    <property type="entry name" value="SET domain"/>
    <property type="match status" value="1"/>
</dbReference>
<dbReference type="Proteomes" id="UP000091918">
    <property type="component" value="Unassembled WGS sequence"/>
</dbReference>
<dbReference type="SUPFAM" id="SSF144232">
    <property type="entry name" value="HIT/MYND zinc finger-like"/>
    <property type="match status" value="1"/>
</dbReference>
<keyword evidence="7" id="KW-1185">Reference proteome</keyword>
<dbReference type="PANTHER" id="PTHR47332:SF2">
    <property type="entry name" value="SET-6"/>
    <property type="match status" value="1"/>
</dbReference>
<evidence type="ECO:0000256" key="3">
    <source>
        <dbReference type="ARBA" id="ARBA00022833"/>
    </source>
</evidence>
<gene>
    <name evidence="6" type="ORF">ACJ72_00672</name>
</gene>
<sequence length="517" mass="58514">MTGNPMYALQDVPGKGKGLVAIEKIPKGTRILSEKPIIAMSRYVVSDEPAQLSISKQVAALTERQRQAFLAMHNIHPYKNDAEQYHGIFQTNCLPAEMDEDMRAIFLEACRINHACDNNAQKNWNGRLALQKRFGFECSCTLCSLPLGKSKESDKRLDELLNLDRVIDQLGTEGIIKSPLKALGYFDQQVRLYYEQGEVAVNLAQTLVHAAWLVIANGDLARGRIFSERAATVWKTALGSDSKQVLDCRILALNPSTYELYGVSNLWKTTVDEIASGGLESNDFEDWLWRREKARPLGQLAGLRSCANFPAFIDLPNENDIGFDFYGRSDNYQPRRHWCFLGEIVDFTSLTRLGMEVKDVSERKIPIWFYTYGRGTELASAEVKKGNTIAILYARQHKFLYCEAGIRHENPGLMKIFPSSLSNLLALSDKVQQFSIELDGTKPCHGCGKKGTSRQCCSKCLSFWYCSKACQVARWKEKGHKADCKLLQDPDLRGLFVVKWDKFDGYMRFPLQLQRDA</sequence>
<keyword evidence="2 4" id="KW-0863">Zinc-finger</keyword>
<dbReference type="PANTHER" id="PTHR47332">
    <property type="entry name" value="SET DOMAIN-CONTAINING PROTEIN 5"/>
    <property type="match status" value="1"/>
</dbReference>
<evidence type="ECO:0000256" key="1">
    <source>
        <dbReference type="ARBA" id="ARBA00022723"/>
    </source>
</evidence>
<dbReference type="Pfam" id="PF01753">
    <property type="entry name" value="zf-MYND"/>
    <property type="match status" value="1"/>
</dbReference>
<comment type="caution">
    <text evidence="6">The sequence shown here is derived from an EMBL/GenBank/DDBJ whole genome shotgun (WGS) entry which is preliminary data.</text>
</comment>
<dbReference type="Gene3D" id="6.10.140.2220">
    <property type="match status" value="1"/>
</dbReference>
<protein>
    <recommendedName>
        <fullName evidence="5">MYND-type domain-containing protein</fullName>
    </recommendedName>
</protein>
<dbReference type="OrthoDB" id="265717at2759"/>
<organism evidence="6 7">
    <name type="scientific">Emergomyces africanus</name>
    <dbReference type="NCBI Taxonomy" id="1955775"/>
    <lineage>
        <taxon>Eukaryota</taxon>
        <taxon>Fungi</taxon>
        <taxon>Dikarya</taxon>
        <taxon>Ascomycota</taxon>
        <taxon>Pezizomycotina</taxon>
        <taxon>Eurotiomycetes</taxon>
        <taxon>Eurotiomycetidae</taxon>
        <taxon>Onygenales</taxon>
        <taxon>Ajellomycetaceae</taxon>
        <taxon>Emergomyces</taxon>
    </lineage>
</organism>
<dbReference type="InterPro" id="IPR053185">
    <property type="entry name" value="SET_domain_protein"/>
</dbReference>
<dbReference type="STRING" id="1658172.A0A1B7P7S3"/>
<evidence type="ECO:0000259" key="5">
    <source>
        <dbReference type="PROSITE" id="PS50865"/>
    </source>
</evidence>
<name>A0A1B7P7S3_9EURO</name>
<dbReference type="SUPFAM" id="SSF82199">
    <property type="entry name" value="SET domain"/>
    <property type="match status" value="1"/>
</dbReference>
<keyword evidence="1" id="KW-0479">Metal-binding</keyword>
<keyword evidence="3" id="KW-0862">Zinc</keyword>
<proteinExistence type="predicted"/>
<dbReference type="PROSITE" id="PS01360">
    <property type="entry name" value="ZF_MYND_1"/>
    <property type="match status" value="1"/>
</dbReference>
<evidence type="ECO:0000313" key="7">
    <source>
        <dbReference type="Proteomes" id="UP000091918"/>
    </source>
</evidence>
<dbReference type="GO" id="GO:0008270">
    <property type="term" value="F:zinc ion binding"/>
    <property type="evidence" value="ECO:0007669"/>
    <property type="project" value="UniProtKB-KW"/>
</dbReference>
<dbReference type="AlphaFoldDB" id="A0A1B7P7S3"/>
<reference evidence="6 7" key="1">
    <citation type="submission" date="2015-07" db="EMBL/GenBank/DDBJ databases">
        <title>Emmonsia species relationships and genome sequence.</title>
        <authorList>
            <person name="Cuomo C.A."/>
            <person name="Schwartz I.S."/>
            <person name="Kenyon C."/>
            <person name="de Hoog G.S."/>
            <person name="Govender N.P."/>
            <person name="Botha A."/>
            <person name="Moreno L."/>
            <person name="de Vries M."/>
            <person name="Munoz J.F."/>
            <person name="Stielow J.B."/>
        </authorList>
    </citation>
    <scope>NUCLEOTIDE SEQUENCE [LARGE SCALE GENOMIC DNA]</scope>
    <source>
        <strain evidence="6 7">CBS 136260</strain>
    </source>
</reference>
<evidence type="ECO:0000256" key="2">
    <source>
        <dbReference type="ARBA" id="ARBA00022771"/>
    </source>
</evidence>
<dbReference type="InterPro" id="IPR002893">
    <property type="entry name" value="Znf_MYND"/>
</dbReference>
<dbReference type="InterPro" id="IPR046341">
    <property type="entry name" value="SET_dom_sf"/>
</dbReference>
<evidence type="ECO:0000256" key="4">
    <source>
        <dbReference type="PROSITE-ProRule" id="PRU00134"/>
    </source>
</evidence>
<evidence type="ECO:0000313" key="6">
    <source>
        <dbReference type="EMBL" id="OAX84947.1"/>
    </source>
</evidence>
<feature type="domain" description="MYND-type" evidence="5">
    <location>
        <begin position="444"/>
        <end position="484"/>
    </location>
</feature>
<dbReference type="EMBL" id="LGUA01000038">
    <property type="protein sequence ID" value="OAX84947.1"/>
    <property type="molecule type" value="Genomic_DNA"/>
</dbReference>
<dbReference type="PROSITE" id="PS50865">
    <property type="entry name" value="ZF_MYND_2"/>
    <property type="match status" value="1"/>
</dbReference>